<evidence type="ECO:0000313" key="3">
    <source>
        <dbReference type="EMBL" id="MBB3149927.1"/>
    </source>
</evidence>
<gene>
    <name evidence="3" type="ORF">FHS21_006384</name>
</gene>
<evidence type="ECO:0000256" key="1">
    <source>
        <dbReference type="ARBA" id="ARBA00038128"/>
    </source>
</evidence>
<dbReference type="PANTHER" id="PTHR43433">
    <property type="entry name" value="HYDROLASE, ALPHA/BETA FOLD FAMILY PROTEIN"/>
    <property type="match status" value="1"/>
</dbReference>
<comment type="similarity">
    <text evidence="1">Belongs to the AB hydrolase superfamily. Bacterial non-heme haloperoxidase / perhydrolase family.</text>
</comment>
<dbReference type="EMBL" id="JACHXN010000052">
    <property type="protein sequence ID" value="MBB3149927.1"/>
    <property type="molecule type" value="Genomic_DNA"/>
</dbReference>
<sequence length="327" mass="35070">MYTSTAITMPTATRRDVLIGTGAVLATTLPVGALAATASSNSNRATIEDGSETMSSIKTKDGAQIFYKDWGSGQPIVFHHGWPLSADDWDNQMLFFLGKGFRVIAHDRRGHGRSSQTTNGNDMDTYAADVAALAEALDLRDAIHIGHSTGGGEVTRYVARHGKGRVAKAVLISAIPPVMVKSADNPGGLPIEVFDGYRAALAANRAQLYLDIASGPFYGFNRPGATISEGTIRNWWRQGVMGGANAHYECIKVFSETDFTEDLKAITVPVLVMHGSDDQVVPIADSAELSVKLLKNGELKVYDGYPHGMFTTHAEVINADLLAFIKA</sequence>
<dbReference type="PRINTS" id="PR00111">
    <property type="entry name" value="ABHYDROLASE"/>
</dbReference>
<dbReference type="EC" id="1.11.1.10" evidence="3"/>
<dbReference type="GO" id="GO:0016691">
    <property type="term" value="F:chloride peroxidase activity"/>
    <property type="evidence" value="ECO:0007669"/>
    <property type="project" value="UniProtKB-EC"/>
</dbReference>
<dbReference type="Pfam" id="PF00561">
    <property type="entry name" value="Abhydrolase_1"/>
    <property type="match status" value="1"/>
</dbReference>
<dbReference type="AlphaFoldDB" id="A0A839UH67"/>
<keyword evidence="3" id="KW-0575">Peroxidase</keyword>
<dbReference type="Gene3D" id="3.40.50.1820">
    <property type="entry name" value="alpha/beta hydrolase"/>
    <property type="match status" value="1"/>
</dbReference>
<organism evidence="3 4">
    <name type="scientific">Phyllobacterium trifolii</name>
    <dbReference type="NCBI Taxonomy" id="300193"/>
    <lineage>
        <taxon>Bacteria</taxon>
        <taxon>Pseudomonadati</taxon>
        <taxon>Pseudomonadota</taxon>
        <taxon>Alphaproteobacteria</taxon>
        <taxon>Hyphomicrobiales</taxon>
        <taxon>Phyllobacteriaceae</taxon>
        <taxon>Phyllobacterium</taxon>
    </lineage>
</organism>
<dbReference type="InterPro" id="IPR029058">
    <property type="entry name" value="AB_hydrolase_fold"/>
</dbReference>
<keyword evidence="3" id="KW-0560">Oxidoreductase</keyword>
<evidence type="ECO:0000259" key="2">
    <source>
        <dbReference type="Pfam" id="PF00561"/>
    </source>
</evidence>
<dbReference type="InterPro" id="IPR000073">
    <property type="entry name" value="AB_hydrolase_1"/>
</dbReference>
<reference evidence="3 4" key="1">
    <citation type="submission" date="2020-08" db="EMBL/GenBank/DDBJ databases">
        <title>Genomic Encyclopedia of Type Strains, Phase III (KMG-III): the genomes of soil and plant-associated and newly described type strains.</title>
        <authorList>
            <person name="Whitman W."/>
        </authorList>
    </citation>
    <scope>NUCLEOTIDE SEQUENCE [LARGE SCALE GENOMIC DNA]</scope>
    <source>
        <strain evidence="3 4">CECT 7015</strain>
    </source>
</reference>
<dbReference type="Proteomes" id="UP000554520">
    <property type="component" value="Unassembled WGS sequence"/>
</dbReference>
<dbReference type="PANTHER" id="PTHR43433:SF3">
    <property type="entry name" value="NON-HEME CHLOROPEROXIDASE"/>
    <property type="match status" value="1"/>
</dbReference>
<comment type="caution">
    <text evidence="3">The sequence shown here is derived from an EMBL/GenBank/DDBJ whole genome shotgun (WGS) entry which is preliminary data.</text>
</comment>
<evidence type="ECO:0000313" key="4">
    <source>
        <dbReference type="Proteomes" id="UP000554520"/>
    </source>
</evidence>
<dbReference type="SUPFAM" id="SSF53474">
    <property type="entry name" value="alpha/beta-Hydrolases"/>
    <property type="match status" value="1"/>
</dbReference>
<protein>
    <submittedName>
        <fullName evidence="3">Non-heme chloroperoxidase</fullName>
        <ecNumber evidence="3">1.11.1.10</ecNumber>
    </submittedName>
</protein>
<dbReference type="RefSeq" id="WP_183665836.1">
    <property type="nucleotide sequence ID" value="NZ_JACHXN010000052.1"/>
</dbReference>
<dbReference type="FunFam" id="3.40.50.1820:FF:000205">
    <property type="entry name" value="Non-haem bromoperoxidase BPO-A2"/>
    <property type="match status" value="1"/>
</dbReference>
<dbReference type="InterPro" id="IPR050471">
    <property type="entry name" value="AB_hydrolase"/>
</dbReference>
<feature type="domain" description="AB hydrolase-1" evidence="2">
    <location>
        <begin position="75"/>
        <end position="313"/>
    </location>
</feature>
<keyword evidence="4" id="KW-1185">Reference proteome</keyword>
<accession>A0A839UH67</accession>
<proteinExistence type="inferred from homology"/>
<name>A0A839UH67_9HYPH</name>